<feature type="binding site" evidence="10">
    <location>
        <position position="260"/>
    </location>
    <ligand>
        <name>substrate</name>
    </ligand>
</feature>
<feature type="region of interest" description="Disordered" evidence="12">
    <location>
        <begin position="441"/>
        <end position="464"/>
    </location>
</feature>
<keyword evidence="16" id="KW-1185">Reference proteome</keyword>
<feature type="binding site" evidence="11">
    <location>
        <position position="30"/>
    </location>
    <ligand>
        <name>NAD(+)</name>
        <dbReference type="ChEBI" id="CHEBI:57540"/>
    </ligand>
</feature>
<feature type="compositionally biased region" description="Basic and acidic residues" evidence="12">
    <location>
        <begin position="445"/>
        <end position="464"/>
    </location>
</feature>
<proteinExistence type="inferred from homology"/>
<evidence type="ECO:0000256" key="9">
    <source>
        <dbReference type="PIRSR" id="PIRSR500134-1"/>
    </source>
</evidence>
<feature type="binding site" evidence="11">
    <location>
        <position position="35"/>
    </location>
    <ligand>
        <name>NAD(+)</name>
        <dbReference type="ChEBI" id="CHEBI:57540"/>
    </ligand>
</feature>
<dbReference type="InterPro" id="IPR036291">
    <property type="entry name" value="NAD(P)-bd_dom_sf"/>
</dbReference>
<evidence type="ECO:0000256" key="8">
    <source>
        <dbReference type="PIRNR" id="PIRNR000124"/>
    </source>
</evidence>
<dbReference type="Pfam" id="PF03721">
    <property type="entry name" value="UDPG_MGDP_dh_N"/>
    <property type="match status" value="1"/>
</dbReference>
<reference evidence="15 16" key="1">
    <citation type="submission" date="2016-07" db="EMBL/GenBank/DDBJ databases">
        <title>Draft genome sequence of Methyloligella halotolerans C2T (VKM B-2706T=CCUG 61687T=DSM 25045T), a halotolerant polyhydroxybutyrate accumulating methylotroph.</title>
        <authorList>
            <person name="Vasilenko O.V."/>
            <person name="Doronina N.V."/>
            <person name="Poroshina M.N."/>
            <person name="Tarlachkov S.V."/>
            <person name="Trotsenko Y.A."/>
        </authorList>
    </citation>
    <scope>NUCLEOTIDE SEQUENCE [LARGE SCALE GENOMIC DNA]</scope>
    <source>
        <strain evidence="15 16">VKM B-2706</strain>
    </source>
</reference>
<feature type="binding site" evidence="11">
    <location>
        <position position="266"/>
    </location>
    <ligand>
        <name>NAD(+)</name>
        <dbReference type="ChEBI" id="CHEBI:57540"/>
    </ligand>
</feature>
<dbReference type="InterPro" id="IPR036220">
    <property type="entry name" value="UDP-Glc/GDP-Man_DH_C_sf"/>
</dbReference>
<organism evidence="15 16">
    <name type="scientific">Methyloligella halotolerans</name>
    <dbReference type="NCBI Taxonomy" id="1177755"/>
    <lineage>
        <taxon>Bacteria</taxon>
        <taxon>Pseudomonadati</taxon>
        <taxon>Pseudomonadota</taxon>
        <taxon>Alphaproteobacteria</taxon>
        <taxon>Hyphomicrobiales</taxon>
        <taxon>Hyphomicrobiaceae</taxon>
        <taxon>Methyloligella</taxon>
    </lineage>
</organism>
<evidence type="ECO:0000256" key="4">
    <source>
        <dbReference type="ARBA" id="ARBA00015132"/>
    </source>
</evidence>
<feature type="binding site" evidence="10">
    <location>
        <position position="207"/>
    </location>
    <ligand>
        <name>substrate</name>
    </ligand>
</feature>
<dbReference type="GO" id="GO:0003979">
    <property type="term" value="F:UDP-glucose 6-dehydrogenase activity"/>
    <property type="evidence" value="ECO:0007669"/>
    <property type="project" value="UniProtKB-EC"/>
</dbReference>
<dbReference type="EC" id="1.1.1.22" evidence="3 8"/>
<dbReference type="RefSeq" id="WP_069093937.1">
    <property type="nucleotide sequence ID" value="NZ_MASI01000001.1"/>
</dbReference>
<dbReference type="PANTHER" id="PTHR43750:SF3">
    <property type="entry name" value="UDP-GLUCOSE 6-DEHYDROGENASE TUAD"/>
    <property type="match status" value="1"/>
</dbReference>
<dbReference type="GO" id="GO:0051287">
    <property type="term" value="F:NAD binding"/>
    <property type="evidence" value="ECO:0007669"/>
    <property type="project" value="InterPro"/>
</dbReference>
<dbReference type="SMART" id="SM00984">
    <property type="entry name" value="UDPG_MGDP_dh_C"/>
    <property type="match status" value="1"/>
</dbReference>
<feature type="binding site" evidence="10">
    <location>
        <position position="324"/>
    </location>
    <ligand>
        <name>substrate</name>
    </ligand>
</feature>
<keyword evidence="6 8" id="KW-0520">NAD</keyword>
<dbReference type="Pfam" id="PF00984">
    <property type="entry name" value="UDPG_MGDP_dh"/>
    <property type="match status" value="1"/>
</dbReference>
<keyword evidence="13" id="KW-0732">Signal</keyword>
<dbReference type="InterPro" id="IPR001732">
    <property type="entry name" value="UDP-Glc/GDP-Man_DH_N"/>
</dbReference>
<comment type="pathway">
    <text evidence="1">Nucleotide-sugar biosynthesis; UDP-alpha-D-glucuronate biosynthesis; UDP-alpha-D-glucuronate from UDP-alpha-D-glucose: step 1/1.</text>
</comment>
<dbReference type="UniPathway" id="UPA00038">
    <property type="reaction ID" value="UER00491"/>
</dbReference>
<evidence type="ECO:0000256" key="3">
    <source>
        <dbReference type="ARBA" id="ARBA00012954"/>
    </source>
</evidence>
<feature type="binding site" evidence="10">
    <location>
        <begin position="252"/>
        <end position="256"/>
    </location>
    <ligand>
        <name>substrate</name>
    </ligand>
</feature>
<evidence type="ECO:0000313" key="15">
    <source>
        <dbReference type="EMBL" id="ODA68688.1"/>
    </source>
</evidence>
<evidence type="ECO:0000256" key="10">
    <source>
        <dbReference type="PIRSR" id="PIRSR500134-2"/>
    </source>
</evidence>
<dbReference type="InterPro" id="IPR028357">
    <property type="entry name" value="UDPglc_DH_bac"/>
</dbReference>
<evidence type="ECO:0000259" key="14">
    <source>
        <dbReference type="SMART" id="SM00984"/>
    </source>
</evidence>
<dbReference type="STRING" id="1177755.A7A08_00520"/>
<dbReference type="EMBL" id="MASI01000001">
    <property type="protein sequence ID" value="ODA68688.1"/>
    <property type="molecule type" value="Genomic_DNA"/>
</dbReference>
<dbReference type="NCBIfam" id="TIGR03026">
    <property type="entry name" value="NDP-sugDHase"/>
    <property type="match status" value="1"/>
</dbReference>
<feature type="signal peptide" evidence="13">
    <location>
        <begin position="1"/>
        <end position="20"/>
    </location>
</feature>
<dbReference type="SUPFAM" id="SSF52413">
    <property type="entry name" value="UDP-glucose/GDP-mannose dehydrogenase C-terminal domain"/>
    <property type="match status" value="1"/>
</dbReference>
<evidence type="ECO:0000256" key="6">
    <source>
        <dbReference type="ARBA" id="ARBA00023027"/>
    </source>
</evidence>
<dbReference type="Pfam" id="PF03720">
    <property type="entry name" value="UDPG_MGDP_dh_C"/>
    <property type="match status" value="1"/>
</dbReference>
<feature type="binding site" evidence="11">
    <location>
        <position position="122"/>
    </location>
    <ligand>
        <name>NAD(+)</name>
        <dbReference type="ChEBI" id="CHEBI:57540"/>
    </ligand>
</feature>
<comment type="similarity">
    <text evidence="2 8">Belongs to the UDP-glucose/GDP-mannose dehydrogenase family.</text>
</comment>
<dbReference type="InterPro" id="IPR014026">
    <property type="entry name" value="UDP-Glc/GDP-Man_DH_dimer"/>
</dbReference>
<dbReference type="PIRSF" id="PIRSF500134">
    <property type="entry name" value="UDPglc_DH_bac"/>
    <property type="match status" value="1"/>
</dbReference>
<dbReference type="SUPFAM" id="SSF48179">
    <property type="entry name" value="6-phosphogluconate dehydrogenase C-terminal domain-like"/>
    <property type="match status" value="1"/>
</dbReference>
<dbReference type="Proteomes" id="UP000095087">
    <property type="component" value="Unassembled WGS sequence"/>
</dbReference>
<evidence type="ECO:0000256" key="5">
    <source>
        <dbReference type="ARBA" id="ARBA00023002"/>
    </source>
</evidence>
<dbReference type="AlphaFoldDB" id="A0A1E2S2X7"/>
<feature type="active site" description="Nucleophile" evidence="9">
    <location>
        <position position="263"/>
    </location>
</feature>
<dbReference type="OrthoDB" id="9803238at2"/>
<comment type="caution">
    <text evidence="15">The sequence shown here is derived from an EMBL/GenBank/DDBJ whole genome shotgun (WGS) entry which is preliminary data.</text>
</comment>
<evidence type="ECO:0000256" key="7">
    <source>
        <dbReference type="ARBA" id="ARBA00047473"/>
    </source>
</evidence>
<keyword evidence="5 8" id="KW-0560">Oxidoreductase</keyword>
<dbReference type="GO" id="GO:0006065">
    <property type="term" value="P:UDP-glucuronate biosynthetic process"/>
    <property type="evidence" value="ECO:0007669"/>
    <property type="project" value="UniProtKB-UniPathway"/>
</dbReference>
<dbReference type="GO" id="GO:0000271">
    <property type="term" value="P:polysaccharide biosynthetic process"/>
    <property type="evidence" value="ECO:0007669"/>
    <property type="project" value="InterPro"/>
</dbReference>
<feature type="binding site" evidence="11">
    <location>
        <position position="86"/>
    </location>
    <ligand>
        <name>NAD(+)</name>
        <dbReference type="ChEBI" id="CHEBI:57540"/>
    </ligand>
</feature>
<protein>
    <recommendedName>
        <fullName evidence="4 8">UDP-glucose 6-dehydrogenase</fullName>
        <ecNumber evidence="3 8">1.1.1.22</ecNumber>
    </recommendedName>
</protein>
<dbReference type="PANTHER" id="PTHR43750">
    <property type="entry name" value="UDP-GLUCOSE 6-DEHYDROGENASE TUAD"/>
    <property type="match status" value="1"/>
</dbReference>
<evidence type="ECO:0000256" key="2">
    <source>
        <dbReference type="ARBA" id="ARBA00006601"/>
    </source>
</evidence>
<name>A0A1E2S2X7_9HYPH</name>
<dbReference type="PIRSF" id="PIRSF000124">
    <property type="entry name" value="UDPglc_GDPman_dh"/>
    <property type="match status" value="1"/>
</dbReference>
<evidence type="ECO:0000256" key="1">
    <source>
        <dbReference type="ARBA" id="ARBA00004701"/>
    </source>
</evidence>
<dbReference type="Gene3D" id="3.40.50.720">
    <property type="entry name" value="NAD(P)-binding Rossmann-like Domain"/>
    <property type="match status" value="2"/>
</dbReference>
<evidence type="ECO:0000256" key="12">
    <source>
        <dbReference type="SAM" id="MobiDB-lite"/>
    </source>
</evidence>
<feature type="binding site" evidence="11">
    <location>
        <position position="331"/>
    </location>
    <ligand>
        <name>NAD(+)</name>
        <dbReference type="ChEBI" id="CHEBI:57540"/>
    </ligand>
</feature>
<feature type="binding site" evidence="11">
    <location>
        <position position="155"/>
    </location>
    <ligand>
        <name>NAD(+)</name>
        <dbReference type="ChEBI" id="CHEBI:57540"/>
    </ligand>
</feature>
<evidence type="ECO:0000256" key="13">
    <source>
        <dbReference type="SAM" id="SignalP"/>
    </source>
</evidence>
<dbReference type="Gene3D" id="1.20.5.100">
    <property type="entry name" value="Cytochrome c1, transmembrane anchor, C-terminal"/>
    <property type="match status" value="1"/>
</dbReference>
<dbReference type="InterPro" id="IPR017476">
    <property type="entry name" value="UDP-Glc/GDP-Man"/>
</dbReference>
<dbReference type="PROSITE" id="PS51257">
    <property type="entry name" value="PROKAR_LIPOPROTEIN"/>
    <property type="match status" value="1"/>
</dbReference>
<dbReference type="InterPro" id="IPR008927">
    <property type="entry name" value="6-PGluconate_DH-like_C_sf"/>
</dbReference>
<dbReference type="InterPro" id="IPR014027">
    <property type="entry name" value="UDP-Glc/GDP-Man_DH_C"/>
</dbReference>
<dbReference type="SUPFAM" id="SSF51735">
    <property type="entry name" value="NAD(P)-binding Rossmann-fold domains"/>
    <property type="match status" value="1"/>
</dbReference>
<dbReference type="PATRIC" id="fig|1177755.3.peg.517"/>
<sequence length="464" mass="50518">MKICMLGAGYVGLVSAACFADFGWDVICVDNNAERVADLERGRMPIYEPGLDDLIERNVKAGRIRFTIELEGAVKQSELVLLAVGTPMRRGSGYADLSYIFEAVKDIAPHLQDGAVITTKSTVPVGTSREIERRLRELRPDIDFAVCSNPEFLREGSAIRDFMFPDRVLVGCDSERGKEVMEALYKPLSLRSAPVMFVERESAELAKYAANAFLAMKVSFINEIADLCEKVDADVQQVADAIGADKRIGPKFLHAGPGYGGSCFPKDVSALIRTAREAHAPVTLVEQVDRVNNERKISMASRIQEAAGGELRDKTVAVLGVTFKPNTDDMREAPSLTILPMLQDRGAAIRAYDPEASKDAEEQLPGVVWCENALSACEGADVLLVLTEWNEFRALNLSQLKEAMRGDVLVDLRNVYSSAGAEAAGFRYSCVGRGRELSEQAPLVSDRDAAAPGDGEKTFAKAVS</sequence>
<evidence type="ECO:0000256" key="11">
    <source>
        <dbReference type="PIRSR" id="PIRSR500134-3"/>
    </source>
</evidence>
<accession>A0A1E2S2X7</accession>
<feature type="domain" description="UDP-glucose/GDP-mannose dehydrogenase C-terminal" evidence="14">
    <location>
        <begin position="317"/>
        <end position="418"/>
    </location>
</feature>
<comment type="catalytic activity">
    <reaction evidence="7 8">
        <text>UDP-alpha-D-glucose + 2 NAD(+) + H2O = UDP-alpha-D-glucuronate + 2 NADH + 3 H(+)</text>
        <dbReference type="Rhea" id="RHEA:23596"/>
        <dbReference type="ChEBI" id="CHEBI:15377"/>
        <dbReference type="ChEBI" id="CHEBI:15378"/>
        <dbReference type="ChEBI" id="CHEBI:57540"/>
        <dbReference type="ChEBI" id="CHEBI:57945"/>
        <dbReference type="ChEBI" id="CHEBI:58052"/>
        <dbReference type="ChEBI" id="CHEBI:58885"/>
        <dbReference type="EC" id="1.1.1.22"/>
    </reaction>
</comment>
<feature type="chain" id="PRO_5009116657" description="UDP-glucose 6-dehydrogenase" evidence="13">
    <location>
        <begin position="21"/>
        <end position="464"/>
    </location>
</feature>
<evidence type="ECO:0000313" key="16">
    <source>
        <dbReference type="Proteomes" id="UP000095087"/>
    </source>
</evidence>
<gene>
    <name evidence="15" type="ORF">A7A08_00520</name>
</gene>
<feature type="binding site" evidence="10">
    <location>
        <begin position="152"/>
        <end position="155"/>
    </location>
    <ligand>
        <name>substrate</name>
    </ligand>
</feature>